<dbReference type="Pfam" id="PF24986">
    <property type="entry name" value="PRC_RimM"/>
    <property type="match status" value="1"/>
</dbReference>
<evidence type="ECO:0000256" key="1">
    <source>
        <dbReference type="ARBA" id="ARBA00022490"/>
    </source>
</evidence>
<sequence length="204" mass="20917">MIPTGGPFGGPPGSTDGGAASGRVPPTLRILPGPKMTKTDRVCVGAIAGAFGVKGEVRLKSFCTEPTDIASYGPLSTEKGDRSFRVTLTRPVAGGLGARLSDVTTKEEADALRGVGLYVDRARLPSLGDDEFYHADLIGLEVRDTGGALLGRVHAVHNHGAGDILEVAGAAGREGLLLPFTRAVVPTVDLAAGRIVADPPEGLD</sequence>
<comment type="function">
    <text evidence="5">An accessory protein needed during the final step in the assembly of 30S ribosomal subunit, possibly for assembly of the head region. Essential for efficient processing of 16S rRNA. May be needed both before and after RbfA during the maturation of 16S rRNA. It has affinity for free ribosomal 30S subunits but not for 70S ribosomes.</text>
</comment>
<evidence type="ECO:0000259" key="7">
    <source>
        <dbReference type="Pfam" id="PF01782"/>
    </source>
</evidence>
<dbReference type="Gene3D" id="2.40.30.60">
    <property type="entry name" value="RimM"/>
    <property type="match status" value="1"/>
</dbReference>
<keyword evidence="10" id="KW-1185">Reference proteome</keyword>
<protein>
    <recommendedName>
        <fullName evidence="5">Ribosome maturation factor RimM</fullName>
    </recommendedName>
</protein>
<dbReference type="PANTHER" id="PTHR33692">
    <property type="entry name" value="RIBOSOME MATURATION FACTOR RIMM"/>
    <property type="match status" value="1"/>
</dbReference>
<dbReference type="EMBL" id="PZZW01000003">
    <property type="protein sequence ID" value="PTM79524.1"/>
    <property type="molecule type" value="Genomic_DNA"/>
</dbReference>
<dbReference type="PANTHER" id="PTHR33692:SF1">
    <property type="entry name" value="RIBOSOME MATURATION FACTOR RIMM"/>
    <property type="match status" value="1"/>
</dbReference>
<keyword evidence="3 5" id="KW-0698">rRNA processing</keyword>
<keyword evidence="2 5" id="KW-0690">Ribosome biogenesis</keyword>
<keyword evidence="1 5" id="KW-0963">Cytoplasm</keyword>
<name>A0ABX5JAU7_9RHOB</name>
<evidence type="ECO:0000259" key="8">
    <source>
        <dbReference type="Pfam" id="PF24986"/>
    </source>
</evidence>
<dbReference type="NCBIfam" id="TIGR02273">
    <property type="entry name" value="16S_RimM"/>
    <property type="match status" value="1"/>
</dbReference>
<dbReference type="Pfam" id="PF01782">
    <property type="entry name" value="RimM"/>
    <property type="match status" value="1"/>
</dbReference>
<organism evidence="9 10">
    <name type="scientific">Cereibacter johrii</name>
    <dbReference type="NCBI Taxonomy" id="445629"/>
    <lineage>
        <taxon>Bacteria</taxon>
        <taxon>Pseudomonadati</taxon>
        <taxon>Pseudomonadota</taxon>
        <taxon>Alphaproteobacteria</taxon>
        <taxon>Rhodobacterales</taxon>
        <taxon>Paracoccaceae</taxon>
        <taxon>Cereibacter</taxon>
    </lineage>
</organism>
<dbReference type="SUPFAM" id="SSF50447">
    <property type="entry name" value="Translation proteins"/>
    <property type="match status" value="1"/>
</dbReference>
<dbReference type="InterPro" id="IPR011033">
    <property type="entry name" value="PRC_barrel-like_sf"/>
</dbReference>
<dbReference type="Proteomes" id="UP000240800">
    <property type="component" value="Unassembled WGS sequence"/>
</dbReference>
<evidence type="ECO:0000313" key="9">
    <source>
        <dbReference type="EMBL" id="PTM79524.1"/>
    </source>
</evidence>
<feature type="region of interest" description="Disordered" evidence="6">
    <location>
        <begin position="1"/>
        <end position="32"/>
    </location>
</feature>
<evidence type="ECO:0000256" key="4">
    <source>
        <dbReference type="ARBA" id="ARBA00023186"/>
    </source>
</evidence>
<reference evidence="9 10" key="1">
    <citation type="submission" date="2018-04" db="EMBL/GenBank/DDBJ databases">
        <title>Genomic Encyclopedia of Type Strains, Phase III (KMG-III): the genomes of soil and plant-associated and newly described type strains.</title>
        <authorList>
            <person name="Whitman W."/>
        </authorList>
    </citation>
    <scope>NUCLEOTIDE SEQUENCE [LARGE SCALE GENOMIC DNA]</scope>
    <source>
        <strain evidence="9 10">JA192</strain>
    </source>
</reference>
<keyword evidence="4 5" id="KW-0143">Chaperone</keyword>
<feature type="compositionally biased region" description="Gly residues" evidence="6">
    <location>
        <begin position="1"/>
        <end position="20"/>
    </location>
</feature>
<gene>
    <name evidence="5" type="primary">rimM</name>
    <name evidence="9" type="ORF">C8J29_103627</name>
</gene>
<evidence type="ECO:0000256" key="6">
    <source>
        <dbReference type="SAM" id="MobiDB-lite"/>
    </source>
</evidence>
<dbReference type="Gene3D" id="2.30.30.240">
    <property type="entry name" value="PRC-barrel domain"/>
    <property type="match status" value="1"/>
</dbReference>
<feature type="domain" description="RimM N-terminal" evidence="7">
    <location>
        <begin position="43"/>
        <end position="122"/>
    </location>
</feature>
<dbReference type="InterPro" id="IPR036976">
    <property type="entry name" value="RimM_N_sf"/>
</dbReference>
<comment type="similarity">
    <text evidence="5">Belongs to the RimM family.</text>
</comment>
<evidence type="ECO:0000256" key="5">
    <source>
        <dbReference type="HAMAP-Rule" id="MF_00014"/>
    </source>
</evidence>
<comment type="caution">
    <text evidence="9">The sequence shown here is derived from an EMBL/GenBank/DDBJ whole genome shotgun (WGS) entry which is preliminary data.</text>
</comment>
<comment type="domain">
    <text evidence="5">The PRC barrel domain binds ribosomal protein uS19.</text>
</comment>
<dbReference type="InterPro" id="IPR002676">
    <property type="entry name" value="RimM_N"/>
</dbReference>
<comment type="subunit">
    <text evidence="5">Binds ribosomal protein uS19.</text>
</comment>
<feature type="domain" description="Ribosome maturation factor RimM PRC barrel" evidence="8">
    <location>
        <begin position="135"/>
        <end position="203"/>
    </location>
</feature>
<evidence type="ECO:0000313" key="10">
    <source>
        <dbReference type="Proteomes" id="UP000240800"/>
    </source>
</evidence>
<dbReference type="InterPro" id="IPR056792">
    <property type="entry name" value="PRC_RimM"/>
</dbReference>
<evidence type="ECO:0000256" key="2">
    <source>
        <dbReference type="ARBA" id="ARBA00022517"/>
    </source>
</evidence>
<dbReference type="SUPFAM" id="SSF50346">
    <property type="entry name" value="PRC-barrel domain"/>
    <property type="match status" value="1"/>
</dbReference>
<comment type="subcellular location">
    <subcellularLocation>
        <location evidence="5">Cytoplasm</location>
    </subcellularLocation>
</comment>
<evidence type="ECO:0000256" key="3">
    <source>
        <dbReference type="ARBA" id="ARBA00022552"/>
    </source>
</evidence>
<proteinExistence type="inferred from homology"/>
<accession>A0ABX5JAU7</accession>
<dbReference type="InterPro" id="IPR009000">
    <property type="entry name" value="Transl_B-barrel_sf"/>
</dbReference>
<dbReference type="HAMAP" id="MF_00014">
    <property type="entry name" value="Ribosome_mat_RimM"/>
    <property type="match status" value="1"/>
</dbReference>
<dbReference type="InterPro" id="IPR011961">
    <property type="entry name" value="RimM"/>
</dbReference>